<comment type="caution">
    <text evidence="1">The sequence shown here is derived from an EMBL/GenBank/DDBJ whole genome shotgun (WGS) entry which is preliminary data.</text>
</comment>
<dbReference type="Proteomes" id="UP001560573">
    <property type="component" value="Unassembled WGS sequence"/>
</dbReference>
<gene>
    <name evidence="1" type="ORF">QTN47_09180</name>
</gene>
<protein>
    <submittedName>
        <fullName evidence="1">Uncharacterized protein</fullName>
    </submittedName>
</protein>
<organism evidence="1 2">
    <name type="scientific">Danxiaibacter flavus</name>
    <dbReference type="NCBI Taxonomy" id="3049108"/>
    <lineage>
        <taxon>Bacteria</taxon>
        <taxon>Pseudomonadati</taxon>
        <taxon>Bacteroidota</taxon>
        <taxon>Chitinophagia</taxon>
        <taxon>Chitinophagales</taxon>
        <taxon>Chitinophagaceae</taxon>
        <taxon>Danxiaibacter</taxon>
    </lineage>
</organism>
<evidence type="ECO:0000313" key="1">
    <source>
        <dbReference type="EMBL" id="MEX6687663.1"/>
    </source>
</evidence>
<dbReference type="RefSeq" id="WP_369329068.1">
    <property type="nucleotide sequence ID" value="NZ_JAULBC010000002.1"/>
</dbReference>
<sequence>MLNNPTYAFKATCRVIEKDHRDVVSYECALHIEILENINKVHYIKEKNSNMNDAQASFYVYQIEINDVKVTTGKKAQKAADFIRRLYYRYDWIIAKAQKSGFITSTENIEELKNNWRELKQVILSSYCGAKVENYLEHLNKPFMQNTLLEVPFSQYLYFGLLFPPIPVAHNSIWQGARNIQLSDFEKESFEEIITYLNTTKDGRRRYKISANILPDSPIYVESFTGTIMRSPGALLVDQAEAEIIYYRNDQRIEWDFDLEMNTLNLC</sequence>
<accession>A0ABV3ZGP2</accession>
<name>A0ABV3ZGP2_9BACT</name>
<keyword evidence="2" id="KW-1185">Reference proteome</keyword>
<proteinExistence type="predicted"/>
<dbReference type="EMBL" id="JAULBC010000002">
    <property type="protein sequence ID" value="MEX6687663.1"/>
    <property type="molecule type" value="Genomic_DNA"/>
</dbReference>
<reference evidence="1 2" key="1">
    <citation type="submission" date="2023-07" db="EMBL/GenBank/DDBJ databases">
        <authorList>
            <person name="Lian W.-H."/>
        </authorList>
    </citation>
    <scope>NUCLEOTIDE SEQUENCE [LARGE SCALE GENOMIC DNA]</scope>
    <source>
        <strain evidence="1 2">SYSU DXS3180</strain>
    </source>
</reference>
<evidence type="ECO:0000313" key="2">
    <source>
        <dbReference type="Proteomes" id="UP001560573"/>
    </source>
</evidence>